<evidence type="ECO:0000313" key="2">
    <source>
        <dbReference type="Proteomes" id="UP001295794"/>
    </source>
</evidence>
<dbReference type="EMBL" id="CAVNYO010000405">
    <property type="protein sequence ID" value="CAK5275201.1"/>
    <property type="molecule type" value="Genomic_DNA"/>
</dbReference>
<sequence>CLLGTANDIAPVSLHSLRLCLLGDRYWSYLHCAVLSVTGRRNDSGCDNQPKNKVEKRSEFEDWRIQPSSYSIYTQIQSESYLQLMSHRAMYRMEHWSWVVVEPSGAYVAQPRIDRDNP</sequence>
<feature type="non-terminal residue" evidence="1">
    <location>
        <position position="118"/>
    </location>
</feature>
<feature type="non-terminal residue" evidence="1">
    <location>
        <position position="1"/>
    </location>
</feature>
<accession>A0AAD2Q4G5</accession>
<evidence type="ECO:0000313" key="1">
    <source>
        <dbReference type="EMBL" id="CAK5275201.1"/>
    </source>
</evidence>
<proteinExistence type="predicted"/>
<dbReference type="AlphaFoldDB" id="A0AAD2Q4G5"/>
<reference evidence="1" key="1">
    <citation type="submission" date="2023-11" db="EMBL/GenBank/DDBJ databases">
        <authorList>
            <person name="De Vega J J."/>
            <person name="De Vega J J."/>
        </authorList>
    </citation>
    <scope>NUCLEOTIDE SEQUENCE</scope>
</reference>
<gene>
    <name evidence="1" type="ORF">MYCIT1_LOCUS22812</name>
</gene>
<keyword evidence="2" id="KW-1185">Reference proteome</keyword>
<protein>
    <submittedName>
        <fullName evidence="1">Uncharacterized protein</fullName>
    </submittedName>
</protein>
<organism evidence="1 2">
    <name type="scientific">Mycena citricolor</name>
    <dbReference type="NCBI Taxonomy" id="2018698"/>
    <lineage>
        <taxon>Eukaryota</taxon>
        <taxon>Fungi</taxon>
        <taxon>Dikarya</taxon>
        <taxon>Basidiomycota</taxon>
        <taxon>Agaricomycotina</taxon>
        <taxon>Agaricomycetes</taxon>
        <taxon>Agaricomycetidae</taxon>
        <taxon>Agaricales</taxon>
        <taxon>Marasmiineae</taxon>
        <taxon>Mycenaceae</taxon>
        <taxon>Mycena</taxon>
    </lineage>
</organism>
<comment type="caution">
    <text evidence="1">The sequence shown here is derived from an EMBL/GenBank/DDBJ whole genome shotgun (WGS) entry which is preliminary data.</text>
</comment>
<name>A0AAD2Q4G5_9AGAR</name>
<dbReference type="Proteomes" id="UP001295794">
    <property type="component" value="Unassembled WGS sequence"/>
</dbReference>